<dbReference type="PANTHER" id="PTHR11795">
    <property type="entry name" value="BRANCHED-CHAIN AMINO ACID TRANSPORT SYSTEM PERMEASE PROTEIN LIVH"/>
    <property type="match status" value="1"/>
</dbReference>
<evidence type="ECO:0000256" key="2">
    <source>
        <dbReference type="ARBA" id="ARBA00022448"/>
    </source>
</evidence>
<keyword evidence="5 10" id="KW-0812">Transmembrane</keyword>
<feature type="transmembrane region" description="Helical" evidence="10">
    <location>
        <begin position="74"/>
        <end position="98"/>
    </location>
</feature>
<dbReference type="GO" id="GO:1903806">
    <property type="term" value="P:L-isoleucine import across plasma membrane"/>
    <property type="evidence" value="ECO:0007669"/>
    <property type="project" value="TreeGrafter"/>
</dbReference>
<evidence type="ECO:0000256" key="5">
    <source>
        <dbReference type="ARBA" id="ARBA00022692"/>
    </source>
</evidence>
<sequence>MIGGVPVATILQYLVYGLQLGSVYALLALGYTMVYGIVGMINFAHGDFLMIGALGTYFIAQLFSSYQIDGTFPMLIVGIIILIAMLGTGGIAVATEAIAYRPLRNKPRMIALITAVGVSMFLENFPRALPFIGPNPRSFPTLFTPKTFNVLGASITSTQIIMIILAAVTMMALYFMVNGTKIGGQMRAVSMDKDAASLMGINVNRVISITFFVGGALAAVSGICYASAYPQVDVYMGSWLGNMSFVAAVLGGIGDIRGAMLGGFILGIAQIFATALNSTFGYAVGFIILIVILLVKPAGIMGKLVIEKV</sequence>
<feature type="transmembrane region" description="Helical" evidence="10">
    <location>
        <begin position="23"/>
        <end position="41"/>
    </location>
</feature>
<evidence type="ECO:0000313" key="11">
    <source>
        <dbReference type="EMBL" id="MBC5722475.1"/>
    </source>
</evidence>
<evidence type="ECO:0000256" key="6">
    <source>
        <dbReference type="ARBA" id="ARBA00022970"/>
    </source>
</evidence>
<feature type="transmembrane region" description="Helical" evidence="10">
    <location>
        <begin position="110"/>
        <end position="129"/>
    </location>
</feature>
<feature type="transmembrane region" description="Helical" evidence="10">
    <location>
        <begin position="206"/>
        <end position="228"/>
    </location>
</feature>
<comment type="subcellular location">
    <subcellularLocation>
        <location evidence="1">Cell membrane</location>
        <topology evidence="1">Multi-pass membrane protein</topology>
    </subcellularLocation>
</comment>
<evidence type="ECO:0000256" key="1">
    <source>
        <dbReference type="ARBA" id="ARBA00004651"/>
    </source>
</evidence>
<reference evidence="11" key="1">
    <citation type="submission" date="2020-08" db="EMBL/GenBank/DDBJ databases">
        <title>Genome public.</title>
        <authorList>
            <person name="Liu C."/>
            <person name="Sun Q."/>
        </authorList>
    </citation>
    <scope>NUCLEOTIDE SEQUENCE</scope>
    <source>
        <strain evidence="11">NSJ-23</strain>
    </source>
</reference>
<evidence type="ECO:0000256" key="7">
    <source>
        <dbReference type="ARBA" id="ARBA00022989"/>
    </source>
</evidence>
<dbReference type="AlphaFoldDB" id="A0A8J6J8K4"/>
<keyword evidence="6" id="KW-0029">Amino-acid transport</keyword>
<dbReference type="Pfam" id="PF02653">
    <property type="entry name" value="BPD_transp_2"/>
    <property type="match status" value="1"/>
</dbReference>
<evidence type="ECO:0000256" key="9">
    <source>
        <dbReference type="ARBA" id="ARBA00037998"/>
    </source>
</evidence>
<dbReference type="GO" id="GO:0015190">
    <property type="term" value="F:L-leucine transmembrane transporter activity"/>
    <property type="evidence" value="ECO:0007669"/>
    <property type="project" value="TreeGrafter"/>
</dbReference>
<feature type="transmembrane region" description="Helical" evidence="10">
    <location>
        <begin position="282"/>
        <end position="306"/>
    </location>
</feature>
<comment type="similarity">
    <text evidence="9">Belongs to the binding-protein-dependent transport system permease family. LivHM subfamily.</text>
</comment>
<dbReference type="GO" id="GO:0015192">
    <property type="term" value="F:L-phenylalanine transmembrane transporter activity"/>
    <property type="evidence" value="ECO:0007669"/>
    <property type="project" value="TreeGrafter"/>
</dbReference>
<dbReference type="InterPro" id="IPR001851">
    <property type="entry name" value="ABC_transp_permease"/>
</dbReference>
<protein>
    <submittedName>
        <fullName evidence="11">Branched-chain amino acid ABC transporter permease</fullName>
    </submittedName>
</protein>
<organism evidence="11 12">
    <name type="scientific">Flintibacter hominis</name>
    <dbReference type="NCBI Taxonomy" id="2763048"/>
    <lineage>
        <taxon>Bacteria</taxon>
        <taxon>Bacillati</taxon>
        <taxon>Bacillota</taxon>
        <taxon>Clostridia</taxon>
        <taxon>Eubacteriales</taxon>
        <taxon>Flintibacter</taxon>
    </lineage>
</organism>
<keyword evidence="8 10" id="KW-0472">Membrane</keyword>
<feature type="transmembrane region" description="Helical" evidence="10">
    <location>
        <begin position="149"/>
        <end position="177"/>
    </location>
</feature>
<dbReference type="CDD" id="cd06582">
    <property type="entry name" value="TM_PBP1_LivH_like"/>
    <property type="match status" value="1"/>
</dbReference>
<comment type="caution">
    <text evidence="11">The sequence shown here is derived from an EMBL/GenBank/DDBJ whole genome shotgun (WGS) entry which is preliminary data.</text>
</comment>
<keyword evidence="3" id="KW-1003">Cell membrane</keyword>
<proteinExistence type="inferred from homology"/>
<dbReference type="InterPro" id="IPR052157">
    <property type="entry name" value="BCAA_transport_permease"/>
</dbReference>
<feature type="transmembrane region" description="Helical" evidence="10">
    <location>
        <begin position="48"/>
        <end position="68"/>
    </location>
</feature>
<dbReference type="GO" id="GO:0005304">
    <property type="term" value="F:L-valine transmembrane transporter activity"/>
    <property type="evidence" value="ECO:0007669"/>
    <property type="project" value="TreeGrafter"/>
</dbReference>
<keyword evidence="12" id="KW-1185">Reference proteome</keyword>
<dbReference type="GO" id="GO:0015808">
    <property type="term" value="P:L-alanine transport"/>
    <property type="evidence" value="ECO:0007669"/>
    <property type="project" value="TreeGrafter"/>
</dbReference>
<gene>
    <name evidence="11" type="ORF">H8S11_06590</name>
</gene>
<evidence type="ECO:0000256" key="8">
    <source>
        <dbReference type="ARBA" id="ARBA00023136"/>
    </source>
</evidence>
<dbReference type="Proteomes" id="UP000628736">
    <property type="component" value="Unassembled WGS sequence"/>
</dbReference>
<evidence type="ECO:0000256" key="3">
    <source>
        <dbReference type="ARBA" id="ARBA00022475"/>
    </source>
</evidence>
<dbReference type="GO" id="GO:0015188">
    <property type="term" value="F:L-isoleucine transmembrane transporter activity"/>
    <property type="evidence" value="ECO:0007669"/>
    <property type="project" value="TreeGrafter"/>
</dbReference>
<dbReference type="EMBL" id="JACOPO010000003">
    <property type="protein sequence ID" value="MBC5722475.1"/>
    <property type="molecule type" value="Genomic_DNA"/>
</dbReference>
<dbReference type="GO" id="GO:0042941">
    <property type="term" value="P:D-alanine transmembrane transport"/>
    <property type="evidence" value="ECO:0007669"/>
    <property type="project" value="TreeGrafter"/>
</dbReference>
<keyword evidence="4" id="KW-0997">Cell inner membrane</keyword>
<dbReference type="GO" id="GO:0005886">
    <property type="term" value="C:plasma membrane"/>
    <property type="evidence" value="ECO:0007669"/>
    <property type="project" value="UniProtKB-SubCell"/>
</dbReference>
<accession>A0A8J6J8K4</accession>
<keyword evidence="7 10" id="KW-1133">Transmembrane helix</keyword>
<evidence type="ECO:0000313" key="12">
    <source>
        <dbReference type="Proteomes" id="UP000628736"/>
    </source>
</evidence>
<evidence type="ECO:0000256" key="4">
    <source>
        <dbReference type="ARBA" id="ARBA00022519"/>
    </source>
</evidence>
<evidence type="ECO:0000256" key="10">
    <source>
        <dbReference type="SAM" id="Phobius"/>
    </source>
</evidence>
<dbReference type="PANTHER" id="PTHR11795:SF371">
    <property type="entry name" value="HIGH-AFFINITY BRANCHED-CHAIN AMINO ACID TRANSPORT SYSTEM PERMEASE PROTEIN LIVH"/>
    <property type="match status" value="1"/>
</dbReference>
<name>A0A8J6J8K4_9FIRM</name>
<keyword evidence="2" id="KW-0813">Transport</keyword>